<dbReference type="AlphaFoldDB" id="A0A7J0FJW9"/>
<dbReference type="EMBL" id="BJWL01000013">
    <property type="protein sequence ID" value="GFY98873.1"/>
    <property type="molecule type" value="Genomic_DNA"/>
</dbReference>
<proteinExistence type="predicted"/>
<evidence type="ECO:0000313" key="1">
    <source>
        <dbReference type="EMBL" id="GFY98873.1"/>
    </source>
</evidence>
<sequence>MASKERETTINDEIAKKQKLVKAVDSTKKTHQELATIDESEVPKLHQKNKAVVEPTESTVLNSENEDDHQSNIELQLEDLIGKLPDWAAYVKELMHQSEWP</sequence>
<reference evidence="1 2" key="1">
    <citation type="submission" date="2019-07" db="EMBL/GenBank/DDBJ databases">
        <title>De Novo Assembly of kiwifruit Actinidia rufa.</title>
        <authorList>
            <person name="Sugita-Konishi S."/>
            <person name="Sato K."/>
            <person name="Mori E."/>
            <person name="Abe Y."/>
            <person name="Kisaki G."/>
            <person name="Hamano K."/>
            <person name="Suezawa K."/>
            <person name="Otani M."/>
            <person name="Fukuda T."/>
            <person name="Manabe T."/>
            <person name="Gomi K."/>
            <person name="Tabuchi M."/>
            <person name="Akimitsu K."/>
            <person name="Kataoka I."/>
        </authorList>
    </citation>
    <scope>NUCLEOTIDE SEQUENCE [LARGE SCALE GENOMIC DNA]</scope>
    <source>
        <strain evidence="2">cv. Fuchu</strain>
    </source>
</reference>
<accession>A0A7J0FJW9</accession>
<evidence type="ECO:0000313" key="2">
    <source>
        <dbReference type="Proteomes" id="UP000585474"/>
    </source>
</evidence>
<protein>
    <submittedName>
        <fullName evidence="1">Uncharacterized protein</fullName>
    </submittedName>
</protein>
<keyword evidence="2" id="KW-1185">Reference proteome</keyword>
<name>A0A7J0FJW9_9ERIC</name>
<organism evidence="1 2">
    <name type="scientific">Actinidia rufa</name>
    <dbReference type="NCBI Taxonomy" id="165716"/>
    <lineage>
        <taxon>Eukaryota</taxon>
        <taxon>Viridiplantae</taxon>
        <taxon>Streptophyta</taxon>
        <taxon>Embryophyta</taxon>
        <taxon>Tracheophyta</taxon>
        <taxon>Spermatophyta</taxon>
        <taxon>Magnoliopsida</taxon>
        <taxon>eudicotyledons</taxon>
        <taxon>Gunneridae</taxon>
        <taxon>Pentapetalae</taxon>
        <taxon>asterids</taxon>
        <taxon>Ericales</taxon>
        <taxon>Actinidiaceae</taxon>
        <taxon>Actinidia</taxon>
    </lineage>
</organism>
<comment type="caution">
    <text evidence="1">The sequence shown here is derived from an EMBL/GenBank/DDBJ whole genome shotgun (WGS) entry which is preliminary data.</text>
</comment>
<dbReference type="Proteomes" id="UP000585474">
    <property type="component" value="Unassembled WGS sequence"/>
</dbReference>
<gene>
    <name evidence="1" type="ORF">Acr_13g0002740</name>
</gene>